<sequence length="103" mass="12108">MEIKVFHQLADTLFDEIERDIDTFAEQFDTDIDFESHGNVITITFENNNKIIINTQEPLLQIWMATPQQGYHFENKEGNWICNRSGIPFKQLFSQSVINQIKD</sequence>
<evidence type="ECO:0000313" key="7">
    <source>
        <dbReference type="Proteomes" id="UP000030901"/>
    </source>
</evidence>
<gene>
    <name evidence="4 6" type="primary">cyaY</name>
    <name evidence="6" type="ORF">DKK76_03685</name>
    <name evidence="5" type="ORF">FPB0191_00759</name>
</gene>
<evidence type="ECO:0000256" key="3">
    <source>
        <dbReference type="ARBA" id="ARBA00023004"/>
    </source>
</evidence>
<accession>A0A0A7RZC3</accession>
<dbReference type="HOGENOM" id="CLU_080880_3_0_6"/>
<proteinExistence type="inferred from homology"/>
<dbReference type="PANTHER" id="PTHR16821">
    <property type="entry name" value="FRATAXIN"/>
    <property type="match status" value="1"/>
</dbReference>
<keyword evidence="3 4" id="KW-0408">Iron</keyword>
<reference evidence="6 8" key="2">
    <citation type="submission" date="2018-05" db="EMBL/GenBank/DDBJ databases">
        <title>Reference genomes for bee gut microbiota database.</title>
        <authorList>
            <person name="Ellegaard K.M."/>
        </authorList>
    </citation>
    <scope>NUCLEOTIDE SEQUENCE [LARGE SCALE GENOMIC DNA]</scope>
    <source>
        <strain evidence="6 8">ESL0167</strain>
    </source>
</reference>
<dbReference type="InterPro" id="IPR020895">
    <property type="entry name" value="Frataxin_CS"/>
</dbReference>
<dbReference type="PROSITE" id="PS01344">
    <property type="entry name" value="FRATAXIN_1"/>
    <property type="match status" value="1"/>
</dbReference>
<name>A0A0A7RZC3_FRIPE</name>
<evidence type="ECO:0000256" key="1">
    <source>
        <dbReference type="ARBA" id="ARBA00008183"/>
    </source>
</evidence>
<evidence type="ECO:0000313" key="5">
    <source>
        <dbReference type="EMBL" id="AJA44588.1"/>
    </source>
</evidence>
<dbReference type="STRING" id="1267021.FPB0191_00759"/>
<dbReference type="KEGG" id="fpp:FPB0191_00759"/>
<reference evidence="5 7" key="1">
    <citation type="journal article" date="2014" name="Appl. Environ. Microbiol.">
        <title>Gut symbionts from distinct hosts exhibit genotoxic activity via divergent colibactin biosynthetic pathways.</title>
        <authorList>
            <person name="Engel P."/>
            <person name="Vizcaino M.I."/>
            <person name="Crawford J.M."/>
        </authorList>
    </citation>
    <scope>NUCLEOTIDE SEQUENCE [LARGE SCALE GENOMIC DNA]</scope>
    <source>
        <strain evidence="5 7">PEB0191</strain>
    </source>
</reference>
<dbReference type="HAMAP" id="MF_00142">
    <property type="entry name" value="CyaY"/>
    <property type="match status" value="1"/>
</dbReference>
<dbReference type="RefSeq" id="WP_039104138.1">
    <property type="nucleotide sequence ID" value="NZ_CALYQC010000001.1"/>
</dbReference>
<evidence type="ECO:0000256" key="2">
    <source>
        <dbReference type="ARBA" id="ARBA00022723"/>
    </source>
</evidence>
<dbReference type="SMART" id="SM01219">
    <property type="entry name" value="Frataxin_Cyay"/>
    <property type="match status" value="1"/>
</dbReference>
<dbReference type="PANTHER" id="PTHR16821:SF2">
    <property type="entry name" value="FRATAXIN, MITOCHONDRIAL"/>
    <property type="match status" value="1"/>
</dbReference>
<dbReference type="GO" id="GO:0005829">
    <property type="term" value="C:cytosol"/>
    <property type="evidence" value="ECO:0007669"/>
    <property type="project" value="TreeGrafter"/>
</dbReference>
<dbReference type="SUPFAM" id="SSF55387">
    <property type="entry name" value="Frataxin/Nqo15-like"/>
    <property type="match status" value="1"/>
</dbReference>
<dbReference type="EMBL" id="CP009056">
    <property type="protein sequence ID" value="AJA44588.1"/>
    <property type="molecule type" value="Genomic_DNA"/>
</dbReference>
<dbReference type="OrthoDB" id="285675at2"/>
<dbReference type="PROSITE" id="PS50810">
    <property type="entry name" value="FRATAXIN_2"/>
    <property type="match status" value="1"/>
</dbReference>
<dbReference type="AlphaFoldDB" id="A0A0A7RZC3"/>
<evidence type="ECO:0000313" key="8">
    <source>
        <dbReference type="Proteomes" id="UP000247838"/>
    </source>
</evidence>
<dbReference type="GO" id="GO:0008199">
    <property type="term" value="F:ferric iron binding"/>
    <property type="evidence" value="ECO:0007669"/>
    <property type="project" value="InterPro"/>
</dbReference>
<dbReference type="Proteomes" id="UP000030901">
    <property type="component" value="Chromosome"/>
</dbReference>
<dbReference type="Gene3D" id="3.30.920.10">
    <property type="entry name" value="Frataxin/CyaY"/>
    <property type="match status" value="1"/>
</dbReference>
<dbReference type="InterPro" id="IPR002908">
    <property type="entry name" value="Frataxin/CyaY"/>
</dbReference>
<dbReference type="Proteomes" id="UP000247838">
    <property type="component" value="Unassembled WGS sequence"/>
</dbReference>
<dbReference type="EMBL" id="QGLM01000007">
    <property type="protein sequence ID" value="PXY96002.1"/>
    <property type="molecule type" value="Genomic_DNA"/>
</dbReference>
<comment type="function">
    <text evidence="4">Involved in iron-sulfur (Fe-S) cluster assembly. May act as a regulator of Fe-S biogenesis.</text>
</comment>
<dbReference type="GO" id="GO:0016226">
    <property type="term" value="P:iron-sulfur cluster assembly"/>
    <property type="evidence" value="ECO:0007669"/>
    <property type="project" value="UniProtKB-UniRule"/>
</dbReference>
<dbReference type="Pfam" id="PF01491">
    <property type="entry name" value="Frataxin_Cyay"/>
    <property type="match status" value="1"/>
</dbReference>
<dbReference type="InterPro" id="IPR036524">
    <property type="entry name" value="Frataxin/CyaY_sf"/>
</dbReference>
<keyword evidence="7" id="KW-1185">Reference proteome</keyword>
<evidence type="ECO:0000313" key="6">
    <source>
        <dbReference type="EMBL" id="PXY96002.1"/>
    </source>
</evidence>
<dbReference type="InterPro" id="IPR047584">
    <property type="entry name" value="CyaY"/>
</dbReference>
<protein>
    <recommendedName>
        <fullName evidence="4">Iron-sulfur cluster assembly protein CyaY</fullName>
    </recommendedName>
</protein>
<evidence type="ECO:0000256" key="4">
    <source>
        <dbReference type="HAMAP-Rule" id="MF_00142"/>
    </source>
</evidence>
<dbReference type="NCBIfam" id="TIGR03421">
    <property type="entry name" value="FeS_CyaY"/>
    <property type="match status" value="1"/>
</dbReference>
<organism evidence="5 7">
    <name type="scientific">Frischella perrara</name>
    <dbReference type="NCBI Taxonomy" id="1267021"/>
    <lineage>
        <taxon>Bacteria</taxon>
        <taxon>Pseudomonadati</taxon>
        <taxon>Pseudomonadota</taxon>
        <taxon>Gammaproteobacteria</taxon>
        <taxon>Orbales</taxon>
        <taxon>Orbaceae</taxon>
        <taxon>Frischella</taxon>
    </lineage>
</organism>
<dbReference type="GO" id="GO:0008198">
    <property type="term" value="F:ferrous iron binding"/>
    <property type="evidence" value="ECO:0007669"/>
    <property type="project" value="TreeGrafter"/>
</dbReference>
<keyword evidence="2 4" id="KW-0479">Metal-binding</keyword>
<comment type="similarity">
    <text evidence="1 4">Belongs to the frataxin family.</text>
</comment>